<feature type="region of interest" description="Disordered" evidence="6">
    <location>
        <begin position="43"/>
        <end position="79"/>
    </location>
</feature>
<dbReference type="EMBL" id="JAANER010000001">
    <property type="protein sequence ID" value="KAG9195896.1"/>
    <property type="molecule type" value="Genomic_DNA"/>
</dbReference>
<proteinExistence type="predicted"/>
<keyword evidence="2" id="KW-0813">Transport</keyword>
<dbReference type="InterPro" id="IPR050291">
    <property type="entry name" value="CDF_Transporter"/>
</dbReference>
<evidence type="ECO:0000313" key="10">
    <source>
        <dbReference type="EMBL" id="KAG9195896.1"/>
    </source>
</evidence>
<sequence>MPDYPSTPPPPKSPSPVTVPRSASLPRLASSKLFLPTQNEASAISTRGHHLPSLLNSARRPSTIRSSERRGSDTDDEDLEAYRNGLMMPYDRDPDRRSSIGAHVLNTPQMRSQRLIGNSNPRYKWEKYYKSEEDLKGMKKPIREYYERNNQLLQHYLYIDRLLDSSLPHNLIQEYTNLESGAVKIPTTITEESSAATTPLAVTPGYGTNGTNTPGYYSENGRSGSSGSLKNGNGTQKPMVKRTPKNLYKVPEADENTPLLAHDDAVEDEEDLEIANSKLKDWVPEEDEDTESPIVKLALYVNLSANTALLIMKIVVTVLTSSLSVVASLVDAALDFLSTAIVWFTSWMIARQDRYAYPVGRRRLEPIGVLIFSVIMMTSFFQVGIEGISRLSGPDHTIVQLTIPAVAIMAATVIIKGLCWLWCRLIRNSSVQALAQDAKTDVVFNTFSILFPLVGYFAKIWWLDSLGGILLSAYVIINWSATSAEHIRNLTGASATADERNILLYMTMRFAKSIKRIQGLQAYHAGDKLNVEVDIVVDEGLSLRDSHDLGESLQYVLVFVALRVGTRVSSKGGGLGMDDYITVFCVVVMLVTCILITIGTQYGLGWRMEAIDPPLIPQALKWNVIISSVLIWTFSLPKFAIIAILKRILNYGLKTTILFWGLALSSQACILATSIWWYKQCDPVEFGWNRTIPGGKCASTKVMSDLGYFTSAYSAFLDVFFAVYPIPFIMRLNMPLKNRILVSIALGLSILAFILTIYKLTIFGEIFIVLAENPTYPVPLLDILGLGEGCILVVCSSLPTLGPLFRLAKGKVRTLSGSGNGSRTTSQGRRSSATHRGLSSISGRWDKLTGRQLDDEERTSSHAGESIDDIPLVYHGADQIHKTLEFKVTTSAKGGRRAKPIDDRDT</sequence>
<feature type="transmembrane region" description="Helical" evidence="7">
    <location>
        <begin position="442"/>
        <end position="462"/>
    </location>
</feature>
<reference evidence="10" key="1">
    <citation type="submission" date="2021-07" db="EMBL/GenBank/DDBJ databases">
        <title>Genome Resource of American Ginseng Black Spot Pathogen Alternaria panax.</title>
        <authorList>
            <person name="Qiu C."/>
            <person name="Wang W."/>
            <person name="Liu Z."/>
        </authorList>
    </citation>
    <scope>NUCLEOTIDE SEQUENCE</scope>
    <source>
        <strain evidence="10">BNCC115425</strain>
    </source>
</reference>
<dbReference type="Pfam" id="PF01545">
    <property type="entry name" value="Cation_efflux"/>
    <property type="match status" value="1"/>
</dbReference>
<feature type="transmembrane region" description="Helical" evidence="7">
    <location>
        <begin position="657"/>
        <end position="678"/>
    </location>
</feature>
<evidence type="ECO:0000256" key="5">
    <source>
        <dbReference type="ARBA" id="ARBA00023136"/>
    </source>
</evidence>
<dbReference type="InterPro" id="IPR027469">
    <property type="entry name" value="Cation_efflux_TMD_sf"/>
</dbReference>
<dbReference type="InterPro" id="IPR058533">
    <property type="entry name" value="Cation_efflux_TM"/>
</dbReference>
<dbReference type="GO" id="GO:0016020">
    <property type="term" value="C:membrane"/>
    <property type="evidence" value="ECO:0007669"/>
    <property type="project" value="UniProtKB-SubCell"/>
</dbReference>
<evidence type="ECO:0000259" key="9">
    <source>
        <dbReference type="Pfam" id="PF20684"/>
    </source>
</evidence>
<dbReference type="GO" id="GO:0098771">
    <property type="term" value="P:inorganic ion homeostasis"/>
    <property type="evidence" value="ECO:0007669"/>
    <property type="project" value="UniProtKB-ARBA"/>
</dbReference>
<feature type="transmembrane region" description="Helical" evidence="7">
    <location>
        <begin position="624"/>
        <end position="645"/>
    </location>
</feature>
<dbReference type="PANTHER" id="PTHR43840">
    <property type="entry name" value="MITOCHONDRIAL METAL TRANSPORTER 1-RELATED"/>
    <property type="match status" value="1"/>
</dbReference>
<evidence type="ECO:0000313" key="11">
    <source>
        <dbReference type="Proteomes" id="UP001199106"/>
    </source>
</evidence>
<dbReference type="AlphaFoldDB" id="A0AAD4IJ40"/>
<feature type="transmembrane region" description="Helical" evidence="7">
    <location>
        <begin position="397"/>
        <end position="422"/>
    </location>
</feature>
<dbReference type="SUPFAM" id="SSF161111">
    <property type="entry name" value="Cation efflux protein transmembrane domain-like"/>
    <property type="match status" value="1"/>
</dbReference>
<dbReference type="GO" id="GO:0030003">
    <property type="term" value="P:intracellular monoatomic cation homeostasis"/>
    <property type="evidence" value="ECO:0007669"/>
    <property type="project" value="UniProtKB-ARBA"/>
</dbReference>
<feature type="compositionally biased region" description="Low complexity" evidence="6">
    <location>
        <begin position="192"/>
        <end position="234"/>
    </location>
</feature>
<feature type="region of interest" description="Disordered" evidence="6">
    <location>
        <begin position="815"/>
        <end position="839"/>
    </location>
</feature>
<dbReference type="PANTHER" id="PTHR43840:SF4">
    <property type="entry name" value="CDF DIVALENT METAL CATION TRANSPORTER (EUROFUNG)"/>
    <property type="match status" value="1"/>
</dbReference>
<evidence type="ECO:0000256" key="3">
    <source>
        <dbReference type="ARBA" id="ARBA00022692"/>
    </source>
</evidence>
<dbReference type="Gene3D" id="3.30.70.1350">
    <property type="entry name" value="Cation efflux protein, cytoplasmic domain"/>
    <property type="match status" value="1"/>
</dbReference>
<keyword evidence="11" id="KW-1185">Reference proteome</keyword>
<dbReference type="FunFam" id="1.20.1510.10:FF:000005">
    <property type="entry name" value="Putative Cation diffusion facilitator 1"/>
    <property type="match status" value="1"/>
</dbReference>
<evidence type="ECO:0000259" key="8">
    <source>
        <dbReference type="Pfam" id="PF01545"/>
    </source>
</evidence>
<feature type="region of interest" description="Disordered" evidence="6">
    <location>
        <begin position="1"/>
        <end position="23"/>
    </location>
</feature>
<dbReference type="InterPro" id="IPR049326">
    <property type="entry name" value="Rhodopsin_dom_fungi"/>
</dbReference>
<dbReference type="Pfam" id="PF20684">
    <property type="entry name" value="Fung_rhodopsin"/>
    <property type="match status" value="1"/>
</dbReference>
<feature type="transmembrane region" description="Helical" evidence="7">
    <location>
        <begin position="367"/>
        <end position="385"/>
    </location>
</feature>
<dbReference type="GO" id="GO:0008324">
    <property type="term" value="F:monoatomic cation transmembrane transporter activity"/>
    <property type="evidence" value="ECO:0007669"/>
    <property type="project" value="InterPro"/>
</dbReference>
<accession>A0AAD4IJ40</accession>
<evidence type="ECO:0000256" key="1">
    <source>
        <dbReference type="ARBA" id="ARBA00004141"/>
    </source>
</evidence>
<feature type="compositionally biased region" description="Low complexity" evidence="6">
    <location>
        <begin position="815"/>
        <end position="831"/>
    </location>
</feature>
<feature type="transmembrane region" description="Helical" evidence="7">
    <location>
        <begin position="325"/>
        <end position="346"/>
    </location>
</feature>
<dbReference type="Gene3D" id="1.20.1510.10">
    <property type="entry name" value="Cation efflux protein transmembrane domain"/>
    <property type="match status" value="1"/>
</dbReference>
<evidence type="ECO:0000256" key="4">
    <source>
        <dbReference type="ARBA" id="ARBA00022989"/>
    </source>
</evidence>
<protein>
    <recommendedName>
        <fullName evidence="12">Cation diffusion facilitator 10</fullName>
    </recommendedName>
</protein>
<evidence type="ECO:0008006" key="12">
    <source>
        <dbReference type="Google" id="ProtNLM"/>
    </source>
</evidence>
<feature type="transmembrane region" description="Helical" evidence="7">
    <location>
        <begin position="580"/>
        <end position="604"/>
    </location>
</feature>
<name>A0AAD4IJ40_9PLEO</name>
<feature type="region of interest" description="Disordered" evidence="6">
    <location>
        <begin position="192"/>
        <end position="244"/>
    </location>
</feature>
<feature type="transmembrane region" description="Helical" evidence="7">
    <location>
        <begin position="783"/>
        <end position="805"/>
    </location>
</feature>
<dbReference type="SUPFAM" id="SSF160240">
    <property type="entry name" value="Cation efflux protein cytoplasmic domain-like"/>
    <property type="match status" value="1"/>
</dbReference>
<evidence type="ECO:0000256" key="2">
    <source>
        <dbReference type="ARBA" id="ARBA00022448"/>
    </source>
</evidence>
<feature type="transmembrane region" description="Helical" evidence="7">
    <location>
        <begin position="740"/>
        <end position="771"/>
    </location>
</feature>
<organism evidence="10 11">
    <name type="scientific">Alternaria panax</name>
    <dbReference type="NCBI Taxonomy" id="48097"/>
    <lineage>
        <taxon>Eukaryota</taxon>
        <taxon>Fungi</taxon>
        <taxon>Dikarya</taxon>
        <taxon>Ascomycota</taxon>
        <taxon>Pezizomycotina</taxon>
        <taxon>Dothideomycetes</taxon>
        <taxon>Pleosporomycetidae</taxon>
        <taxon>Pleosporales</taxon>
        <taxon>Pleosporineae</taxon>
        <taxon>Pleosporaceae</taxon>
        <taxon>Alternaria</taxon>
        <taxon>Alternaria sect. Panax</taxon>
    </lineage>
</organism>
<keyword evidence="4 7" id="KW-1133">Transmembrane helix</keyword>
<keyword evidence="3 7" id="KW-0812">Transmembrane</keyword>
<gene>
    <name evidence="10" type="ORF">G6011_01017</name>
</gene>
<evidence type="ECO:0000256" key="6">
    <source>
        <dbReference type="SAM" id="MobiDB-lite"/>
    </source>
</evidence>
<keyword evidence="5 7" id="KW-0472">Membrane</keyword>
<feature type="domain" description="Rhodopsin" evidence="9">
    <location>
        <begin position="562"/>
        <end position="806"/>
    </location>
</feature>
<evidence type="ECO:0000256" key="7">
    <source>
        <dbReference type="SAM" id="Phobius"/>
    </source>
</evidence>
<feature type="transmembrane region" description="Helical" evidence="7">
    <location>
        <begin position="708"/>
        <end position="728"/>
    </location>
</feature>
<feature type="compositionally biased region" description="Polar residues" evidence="6">
    <location>
        <begin position="54"/>
        <end position="65"/>
    </location>
</feature>
<feature type="domain" description="Cation efflux protein transmembrane" evidence="8">
    <location>
        <begin position="300"/>
        <end position="490"/>
    </location>
</feature>
<dbReference type="Proteomes" id="UP001199106">
    <property type="component" value="Unassembled WGS sequence"/>
</dbReference>
<feature type="compositionally biased region" description="Pro residues" evidence="6">
    <location>
        <begin position="1"/>
        <end position="14"/>
    </location>
</feature>
<comment type="caution">
    <text evidence="10">The sequence shown here is derived from an EMBL/GenBank/DDBJ whole genome shotgun (WGS) entry which is preliminary data.</text>
</comment>
<dbReference type="InterPro" id="IPR036837">
    <property type="entry name" value="Cation_efflux_CTD_sf"/>
</dbReference>
<comment type="subcellular location">
    <subcellularLocation>
        <location evidence="1">Membrane</location>
        <topology evidence="1">Multi-pass membrane protein</topology>
    </subcellularLocation>
</comment>